<reference evidence="3" key="1">
    <citation type="submission" date="2018-12" db="EMBL/GenBank/DDBJ databases">
        <title>Tengunoibacter tsumagoiensis gen. nov., sp. nov., Dictyobacter kobayashii sp. nov., D. alpinus sp. nov., and D. joshuensis sp. nov. and description of Dictyobacteraceae fam. nov. within the order Ktedonobacterales isolated from Tengu-no-mugimeshi.</title>
        <authorList>
            <person name="Wang C.M."/>
            <person name="Zheng Y."/>
            <person name="Sakai Y."/>
            <person name="Toyoda A."/>
            <person name="Minakuchi Y."/>
            <person name="Abe K."/>
            <person name="Yokota A."/>
            <person name="Yabe S."/>
        </authorList>
    </citation>
    <scope>NUCLEOTIDE SEQUENCE [LARGE SCALE GENOMIC DNA]</scope>
    <source>
        <strain evidence="3">Uno11</strain>
    </source>
</reference>
<gene>
    <name evidence="2" type="ORF">KDK_63260</name>
</gene>
<dbReference type="InterPro" id="IPR011990">
    <property type="entry name" value="TPR-like_helical_dom_sf"/>
</dbReference>
<organism evidence="2 3">
    <name type="scientific">Dictyobacter kobayashii</name>
    <dbReference type="NCBI Taxonomy" id="2014872"/>
    <lineage>
        <taxon>Bacteria</taxon>
        <taxon>Bacillati</taxon>
        <taxon>Chloroflexota</taxon>
        <taxon>Ktedonobacteria</taxon>
        <taxon>Ktedonobacterales</taxon>
        <taxon>Dictyobacteraceae</taxon>
        <taxon>Dictyobacter</taxon>
    </lineage>
</organism>
<dbReference type="Pfam" id="PF12770">
    <property type="entry name" value="CHAT"/>
    <property type="match status" value="1"/>
</dbReference>
<comment type="caution">
    <text evidence="2">The sequence shown here is derived from an EMBL/GenBank/DDBJ whole genome shotgun (WGS) entry which is preliminary data.</text>
</comment>
<dbReference type="InterPro" id="IPR024983">
    <property type="entry name" value="CHAT_dom"/>
</dbReference>
<accession>A0A402ATN8</accession>
<keyword evidence="3" id="KW-1185">Reference proteome</keyword>
<dbReference type="AlphaFoldDB" id="A0A402ATN8"/>
<evidence type="ECO:0000259" key="1">
    <source>
        <dbReference type="Pfam" id="PF12770"/>
    </source>
</evidence>
<sequence length="787" mass="87455">MLIITKPYVFWTLDEFPYFYAFLQHNLGVAYTDRIAGERAENLERAIACQHEALRVQTFDVFPLDYADTSNDLGSIYRQRIMGGQDENLAQAITCYREALRIYTLEAFPRKSHEVRLNIAETEAQRGNWEAAQQAYMIALEAEDLLVALGTGTLGRDAILKEGREAATRLAYALHRLGRVSEAAVTIERGRARGLAEALAFDAADPALITDEALRQRYISVRAELVSAQAKLHASPSRELDENTRRRLDLDHTAAYRQAKAAFDALVTEIRAAHDPADFLNMSLNAETILNAATHVCRGHALVYLVATPWGGITVVALGEQEASPARFVSLAIPDLTNTFVNELIEVRLDDHSEKLLGGFAPAQMGKGFELLCQQWDGETFQEKVKLLHATCHSLQKNSTLNNAAQEALSCLPFAALAQQALTSLSREDYMLMQATFDAFFLQQELTYCLERLGTTVLSPVMAWLQEQGATSLTLIPCGQLATFPLTAVRLPDGRSVGETLPTSVAPSARSLLQSSTTSSRSPEAGITTFGDPHGNLDWSEAEARTVYTLARRASLPVEVYLKKQATRERLLTALSQRWIVNACCHGLFDTQDFLQSALLLANKERITMAEMLSHQADLRGLRLLQLAACQTAQLDLQAHDEVHSLAAAMLQAGARAVIAAQWVVDDKATYLLMVRFAQEWLPRMEYEPPAAALARAQSWLCSVTNQELAHWQSALPRSLGALPNDGQTLTQGTHRSWRYIPVRGRSARWKDDEAQLMIRYGAEQEEPTAQPYAHPYYWAGFHVLGW</sequence>
<dbReference type="Proteomes" id="UP000287188">
    <property type="component" value="Unassembled WGS sequence"/>
</dbReference>
<feature type="domain" description="CHAT" evidence="1">
    <location>
        <begin position="449"/>
        <end position="786"/>
    </location>
</feature>
<dbReference type="PANTHER" id="PTHR10098:SF106">
    <property type="entry name" value="TETRATRICOPEPTIDE REPEAT PROTEIN 28-LIKE PROTEIN"/>
    <property type="match status" value="1"/>
</dbReference>
<evidence type="ECO:0000313" key="2">
    <source>
        <dbReference type="EMBL" id="GCE22526.1"/>
    </source>
</evidence>
<dbReference type="SUPFAM" id="SSF48452">
    <property type="entry name" value="TPR-like"/>
    <property type="match status" value="1"/>
</dbReference>
<dbReference type="Gene3D" id="1.25.40.10">
    <property type="entry name" value="Tetratricopeptide repeat domain"/>
    <property type="match status" value="1"/>
</dbReference>
<dbReference type="PANTHER" id="PTHR10098">
    <property type="entry name" value="RAPSYN-RELATED"/>
    <property type="match status" value="1"/>
</dbReference>
<name>A0A402ATN8_9CHLR</name>
<dbReference type="EMBL" id="BIFS01000002">
    <property type="protein sequence ID" value="GCE22526.1"/>
    <property type="molecule type" value="Genomic_DNA"/>
</dbReference>
<evidence type="ECO:0000313" key="3">
    <source>
        <dbReference type="Proteomes" id="UP000287188"/>
    </source>
</evidence>
<protein>
    <recommendedName>
        <fullName evidence="1">CHAT domain-containing protein</fullName>
    </recommendedName>
</protein>
<proteinExistence type="predicted"/>